<reference evidence="2" key="1">
    <citation type="submission" date="2016-02" db="EMBL/GenBank/DDBJ databases">
        <title>Halorhodospira halochloris DSM-1059 complete genome, version 2.</title>
        <authorList>
            <person name="Tsukatani Y."/>
        </authorList>
    </citation>
    <scope>NUCLEOTIDE SEQUENCE</scope>
    <source>
        <strain evidence="2">DSM 1059</strain>
    </source>
</reference>
<dbReference type="OrthoDB" id="5610858at2"/>
<organism evidence="2 3">
    <name type="scientific">Halorhodospira halochloris</name>
    <name type="common">Ectothiorhodospira halochloris</name>
    <dbReference type="NCBI Taxonomy" id="1052"/>
    <lineage>
        <taxon>Bacteria</taxon>
        <taxon>Pseudomonadati</taxon>
        <taxon>Pseudomonadota</taxon>
        <taxon>Gammaproteobacteria</taxon>
        <taxon>Chromatiales</taxon>
        <taxon>Ectothiorhodospiraceae</taxon>
        <taxon>Halorhodospira</taxon>
    </lineage>
</organism>
<dbReference type="Proteomes" id="UP000218890">
    <property type="component" value="Chromosome"/>
</dbReference>
<protein>
    <submittedName>
        <fullName evidence="2">Uncharacterized protein</fullName>
    </submittedName>
</protein>
<dbReference type="RefSeq" id="WP_096409022.1">
    <property type="nucleotide sequence ID" value="NZ_AP017372.2"/>
</dbReference>
<dbReference type="EMBL" id="AP017372">
    <property type="protein sequence ID" value="BAU57745.1"/>
    <property type="molecule type" value="Genomic_DNA"/>
</dbReference>
<sequence>MRKLLLPLFLGAALPGLALANPHAYPSGPNIGFGDSTALDRLQGNKKNPASPISDVRRGVRMGVIGFSLSYEIGDVEDIGDRFEDFENSVDEFRDSVDEFGEFGDEENFDPDDEIDNLIGIIEGGQRVQDSIVNLTDDLYLGLGIKGNVLPFPLEITSDTLRGSLFFDVDFDIRGNLSVHYGIPGDSPFSVLSTDPEDYHTGDCDNSFNGKPFCIDGDGNVYADSDPNNKIELDDEALGDPAALAQGAYTRTISIGYGTAVAQYPTGTLFAGGRLNHFEVELSRTASDFDDDMGDTLTDGYTSNQRQSTDFGLDAGLVWISDWYQLGATLLNINTPSFAYHSVPQDCNGDSSCELLNDAIDRGDIERSQDYEMQPQLSLEAAAQTPGRNWLLSAALDANAVDGPFGEDYNDAYQWFTLGAAYQPSTALLPGARFGYRQNLAGSELSYLSGGFTLANFFSLDAAVSTDTVDSVPRGFMLSAGLETRF</sequence>
<name>A0A110B1R8_HALHR</name>
<keyword evidence="3" id="KW-1185">Reference proteome</keyword>
<proteinExistence type="predicted"/>
<keyword evidence="1" id="KW-0732">Signal</keyword>
<evidence type="ECO:0000313" key="2">
    <source>
        <dbReference type="EMBL" id="BAU57745.1"/>
    </source>
</evidence>
<dbReference type="KEGG" id="hhk:HH1059_10470"/>
<evidence type="ECO:0000313" key="3">
    <source>
        <dbReference type="Proteomes" id="UP000218890"/>
    </source>
</evidence>
<feature type="signal peptide" evidence="1">
    <location>
        <begin position="1"/>
        <end position="20"/>
    </location>
</feature>
<feature type="chain" id="PRO_5007142776" evidence="1">
    <location>
        <begin position="21"/>
        <end position="486"/>
    </location>
</feature>
<dbReference type="AlphaFoldDB" id="A0A110B1R8"/>
<dbReference type="InterPro" id="IPR032811">
    <property type="entry name" value="Put_conjugal_transfer"/>
</dbReference>
<accession>A0A110B1R8</accession>
<evidence type="ECO:0000256" key="1">
    <source>
        <dbReference type="SAM" id="SignalP"/>
    </source>
</evidence>
<gene>
    <name evidence="2" type="ORF">HH1059_10470</name>
</gene>
<dbReference type="Pfam" id="PF13729">
    <property type="entry name" value="TraF_2"/>
    <property type="match status" value="1"/>
</dbReference>